<evidence type="ECO:0000256" key="2">
    <source>
        <dbReference type="SAM" id="MobiDB-lite"/>
    </source>
</evidence>
<reference evidence="3 4" key="1">
    <citation type="journal article" date="2018" name="PLoS ONE">
        <title>The draft genome of Kipferlia bialata reveals reductive genome evolution in fornicate parasites.</title>
        <authorList>
            <person name="Tanifuji G."/>
            <person name="Takabayashi S."/>
            <person name="Kume K."/>
            <person name="Takagi M."/>
            <person name="Nakayama T."/>
            <person name="Kamikawa R."/>
            <person name="Inagaki Y."/>
            <person name="Hashimoto T."/>
        </authorList>
    </citation>
    <scope>NUCLEOTIDE SEQUENCE [LARGE SCALE GENOMIC DNA]</scope>
    <source>
        <strain evidence="3">NY0173</strain>
    </source>
</reference>
<proteinExistence type="predicted"/>
<keyword evidence="1" id="KW-0175">Coiled coil</keyword>
<protein>
    <submittedName>
        <fullName evidence="3">Uncharacterized protein</fullName>
    </submittedName>
</protein>
<evidence type="ECO:0000313" key="4">
    <source>
        <dbReference type="Proteomes" id="UP000265618"/>
    </source>
</evidence>
<feature type="coiled-coil region" evidence="1">
    <location>
        <begin position="40"/>
        <end position="75"/>
    </location>
</feature>
<feature type="region of interest" description="Disordered" evidence="2">
    <location>
        <begin position="1"/>
        <end position="31"/>
    </location>
</feature>
<evidence type="ECO:0000313" key="3">
    <source>
        <dbReference type="EMBL" id="GCA62028.1"/>
    </source>
</evidence>
<organism evidence="3 4">
    <name type="scientific">Kipferlia bialata</name>
    <dbReference type="NCBI Taxonomy" id="797122"/>
    <lineage>
        <taxon>Eukaryota</taxon>
        <taxon>Metamonada</taxon>
        <taxon>Carpediemonas-like organisms</taxon>
        <taxon>Kipferlia</taxon>
    </lineage>
</organism>
<keyword evidence="4" id="KW-1185">Reference proteome</keyword>
<dbReference type="AlphaFoldDB" id="A0A391NRP7"/>
<comment type="caution">
    <text evidence="3">The sequence shown here is derived from an EMBL/GenBank/DDBJ whole genome shotgun (WGS) entry which is preliminary data.</text>
</comment>
<dbReference type="EMBL" id="BDIP01000091">
    <property type="protein sequence ID" value="GCA62028.1"/>
    <property type="molecule type" value="Genomic_DNA"/>
</dbReference>
<dbReference type="Proteomes" id="UP000265618">
    <property type="component" value="Unassembled WGS sequence"/>
</dbReference>
<evidence type="ECO:0000256" key="1">
    <source>
        <dbReference type="SAM" id="Coils"/>
    </source>
</evidence>
<feature type="compositionally biased region" description="Acidic residues" evidence="2">
    <location>
        <begin position="1"/>
        <end position="11"/>
    </location>
</feature>
<name>A0A391NRP7_9EUKA</name>
<accession>A0A391NRP7</accession>
<feature type="compositionally biased region" description="Basic and acidic residues" evidence="2">
    <location>
        <begin position="13"/>
        <end position="31"/>
    </location>
</feature>
<gene>
    <name evidence="3" type="ORF">KIPB_000745</name>
</gene>
<sequence length="176" mass="19923">MSDDWLEESLSEPETHPQKRDADTHEEGRVDLEMRQVIVREELEERHQETLSRTKAALQEEHDTKMQLVEEYQQRQIEEYAATSTGNSRPCGTCGAMCTDTSFLLCPRCHLRHCTSHTDSITTCLVCNTTYCGECWQGMEPCSTCRTVHCCNGEQTPSGANIAGDSVPDTHECWYG</sequence>